<feature type="transmembrane region" description="Helical" evidence="9">
    <location>
        <begin position="316"/>
        <end position="336"/>
    </location>
</feature>
<evidence type="ECO:0000256" key="3">
    <source>
        <dbReference type="ARBA" id="ARBA00022692"/>
    </source>
</evidence>
<dbReference type="AlphaFoldDB" id="A0A8B8FJC8"/>
<dbReference type="GO" id="GO:0007165">
    <property type="term" value="P:signal transduction"/>
    <property type="evidence" value="ECO:0007669"/>
    <property type="project" value="UniProtKB-KW"/>
</dbReference>
<gene>
    <name evidence="11" type="primary">LOC112683958</name>
</gene>
<evidence type="ECO:0000256" key="1">
    <source>
        <dbReference type="ARBA" id="ARBA00004141"/>
    </source>
</evidence>
<evidence type="ECO:0000256" key="7">
    <source>
        <dbReference type="ARBA" id="ARBA00023170"/>
    </source>
</evidence>
<accession>A0A8B8FJC8</accession>
<evidence type="ECO:0000256" key="6">
    <source>
        <dbReference type="ARBA" id="ARBA00023136"/>
    </source>
</evidence>
<protein>
    <submittedName>
        <fullName evidence="11">Uncharacterized protein LOC112683958</fullName>
    </submittedName>
</protein>
<keyword evidence="10" id="KW-1185">Reference proteome</keyword>
<dbReference type="GO" id="GO:0005549">
    <property type="term" value="F:odorant binding"/>
    <property type="evidence" value="ECO:0007669"/>
    <property type="project" value="InterPro"/>
</dbReference>
<keyword evidence="8" id="KW-0807">Transducer</keyword>
<evidence type="ECO:0000256" key="4">
    <source>
        <dbReference type="ARBA" id="ARBA00022725"/>
    </source>
</evidence>
<keyword evidence="5 9" id="KW-1133">Transmembrane helix</keyword>
<sequence length="346" mass="40108">MTRIGIVDIFWQMTGCTDDKRLLYLTYVESSITIFYFITTLSSLVFLKTDILDIQLFALLCLLIESFILLSITFRLYHQNDFREMNYHSKMLRIPEDYQSKIDALTVYHIIAPNIFVITPFLYTVMNDSVFMGDPFTFPYLDVFPIQTNNVFVYTIKYMVYAVSVYIAHLELSFINILFIYYAGIVKGKLDLIINAMKGVLADNDEKTLKKAIIQHQEFLKYFETMKNVYGKPILLTISFNAIYFGLTTSLVIQAIQGFLNPIIFSICVASSIAAIINMTIYTSYGSIMSDSHDDLLRTLFDYPLLVANKSFKRNVLIMMTRTIISLDFTIGYIFYRKFKFTCKDS</sequence>
<dbReference type="GO" id="GO:0004984">
    <property type="term" value="F:olfactory receptor activity"/>
    <property type="evidence" value="ECO:0007669"/>
    <property type="project" value="InterPro"/>
</dbReference>
<feature type="transmembrane region" description="Helical" evidence="9">
    <location>
        <begin position="234"/>
        <end position="257"/>
    </location>
</feature>
<keyword evidence="2" id="KW-0716">Sensory transduction</keyword>
<dbReference type="RefSeq" id="XP_025411014.1">
    <property type="nucleotide sequence ID" value="XM_025555229.1"/>
</dbReference>
<dbReference type="GO" id="GO:0016020">
    <property type="term" value="C:membrane"/>
    <property type="evidence" value="ECO:0007669"/>
    <property type="project" value="UniProtKB-SubCell"/>
</dbReference>
<comment type="subcellular location">
    <subcellularLocation>
        <location evidence="1">Membrane</location>
        <topology evidence="1">Multi-pass membrane protein</topology>
    </subcellularLocation>
</comment>
<reference evidence="11" key="1">
    <citation type="submission" date="2025-08" db="UniProtKB">
        <authorList>
            <consortium name="RefSeq"/>
        </authorList>
    </citation>
    <scope>IDENTIFICATION</scope>
    <source>
        <tissue evidence="11">Whole body</tissue>
    </source>
</reference>
<keyword evidence="6 9" id="KW-0472">Membrane</keyword>
<dbReference type="GeneID" id="112683958"/>
<feature type="transmembrane region" description="Helical" evidence="9">
    <location>
        <begin position="263"/>
        <end position="282"/>
    </location>
</feature>
<organism evidence="10 11">
    <name type="scientific">Sipha flava</name>
    <name type="common">yellow sugarcane aphid</name>
    <dbReference type="NCBI Taxonomy" id="143950"/>
    <lineage>
        <taxon>Eukaryota</taxon>
        <taxon>Metazoa</taxon>
        <taxon>Ecdysozoa</taxon>
        <taxon>Arthropoda</taxon>
        <taxon>Hexapoda</taxon>
        <taxon>Insecta</taxon>
        <taxon>Pterygota</taxon>
        <taxon>Neoptera</taxon>
        <taxon>Paraneoptera</taxon>
        <taxon>Hemiptera</taxon>
        <taxon>Sternorrhyncha</taxon>
        <taxon>Aphidomorpha</taxon>
        <taxon>Aphidoidea</taxon>
        <taxon>Aphididae</taxon>
        <taxon>Sipha</taxon>
    </lineage>
</organism>
<proteinExistence type="predicted"/>
<dbReference type="InterPro" id="IPR004117">
    <property type="entry name" value="7tm6_olfct_rcpt"/>
</dbReference>
<keyword evidence="3 9" id="KW-0812">Transmembrane</keyword>
<feature type="transmembrane region" description="Helical" evidence="9">
    <location>
        <begin position="22"/>
        <end position="44"/>
    </location>
</feature>
<dbReference type="Pfam" id="PF02949">
    <property type="entry name" value="7tm_6"/>
    <property type="match status" value="1"/>
</dbReference>
<evidence type="ECO:0000256" key="8">
    <source>
        <dbReference type="ARBA" id="ARBA00023224"/>
    </source>
</evidence>
<feature type="transmembrane region" description="Helical" evidence="9">
    <location>
        <begin position="158"/>
        <end position="183"/>
    </location>
</feature>
<name>A0A8B8FJC8_9HEMI</name>
<feature type="transmembrane region" description="Helical" evidence="9">
    <location>
        <begin position="56"/>
        <end position="77"/>
    </location>
</feature>
<evidence type="ECO:0000313" key="10">
    <source>
        <dbReference type="Proteomes" id="UP000694846"/>
    </source>
</evidence>
<keyword evidence="7" id="KW-0675">Receptor</keyword>
<dbReference type="Proteomes" id="UP000694846">
    <property type="component" value="Unplaced"/>
</dbReference>
<dbReference type="OrthoDB" id="6597368at2759"/>
<keyword evidence="4" id="KW-0552">Olfaction</keyword>
<evidence type="ECO:0000313" key="11">
    <source>
        <dbReference type="RefSeq" id="XP_025411014.1"/>
    </source>
</evidence>
<evidence type="ECO:0000256" key="9">
    <source>
        <dbReference type="SAM" id="Phobius"/>
    </source>
</evidence>
<evidence type="ECO:0000256" key="2">
    <source>
        <dbReference type="ARBA" id="ARBA00022606"/>
    </source>
</evidence>
<evidence type="ECO:0000256" key="5">
    <source>
        <dbReference type="ARBA" id="ARBA00022989"/>
    </source>
</evidence>
<feature type="transmembrane region" description="Helical" evidence="9">
    <location>
        <begin position="98"/>
        <end position="123"/>
    </location>
</feature>